<evidence type="ECO:0000313" key="1">
    <source>
        <dbReference type="EMBL" id="OXB64646.1"/>
    </source>
</evidence>
<protein>
    <recommendedName>
        <fullName evidence="3">Sfi1 spindle body domain-containing protein</fullName>
    </recommendedName>
</protein>
<evidence type="ECO:0008006" key="3">
    <source>
        <dbReference type="Google" id="ProtNLM"/>
    </source>
</evidence>
<dbReference type="STRING" id="9009.A0A226NAK0"/>
<dbReference type="EMBL" id="MCFN01000114">
    <property type="protein sequence ID" value="OXB64646.1"/>
    <property type="molecule type" value="Genomic_DNA"/>
</dbReference>
<gene>
    <name evidence="1" type="ORF">ASZ78_008722</name>
</gene>
<evidence type="ECO:0000313" key="2">
    <source>
        <dbReference type="Proteomes" id="UP000198323"/>
    </source>
</evidence>
<proteinExistence type="predicted"/>
<comment type="caution">
    <text evidence="1">The sequence shown here is derived from an EMBL/GenBank/DDBJ whole genome shotgun (WGS) entry which is preliminary data.</text>
</comment>
<accession>A0A226NAK0</accession>
<name>A0A226NAK0_CALSU</name>
<organism evidence="1 2">
    <name type="scientific">Callipepla squamata</name>
    <name type="common">Scaled quail</name>
    <dbReference type="NCBI Taxonomy" id="9009"/>
    <lineage>
        <taxon>Eukaryota</taxon>
        <taxon>Metazoa</taxon>
        <taxon>Chordata</taxon>
        <taxon>Craniata</taxon>
        <taxon>Vertebrata</taxon>
        <taxon>Euteleostomi</taxon>
        <taxon>Archelosauria</taxon>
        <taxon>Archosauria</taxon>
        <taxon>Dinosauria</taxon>
        <taxon>Saurischia</taxon>
        <taxon>Theropoda</taxon>
        <taxon>Coelurosauria</taxon>
        <taxon>Aves</taxon>
        <taxon>Neognathae</taxon>
        <taxon>Galloanserae</taxon>
        <taxon>Galliformes</taxon>
        <taxon>Odontophoridae</taxon>
        <taxon>Callipepla</taxon>
    </lineage>
</organism>
<reference evidence="1 2" key="1">
    <citation type="submission" date="2016-07" db="EMBL/GenBank/DDBJ databases">
        <title>Disparate Historic Effective Population Sizes Predicted by Modern Levels of Genome Diversity for the Scaled Quail (Callipepla squamata) and the Northern Bobwhite (Colinus virginianus): Inferences from First and Second Generation Draft Genome Assemblies for Sympatric New World Quail.</title>
        <authorList>
            <person name="Oldeschulte D.L."/>
            <person name="Halley Y.A."/>
            <person name="Bhattarai E.K."/>
            <person name="Brashear W.A."/>
            <person name="Hill J."/>
            <person name="Metz R.P."/>
            <person name="Johnson C.D."/>
            <person name="Rollins D."/>
            <person name="Peterson M.J."/>
            <person name="Bickhart D.M."/>
            <person name="Decker J.E."/>
            <person name="Seabury C.M."/>
        </authorList>
    </citation>
    <scope>NUCLEOTIDE SEQUENCE [LARGE SCALE GENOMIC DNA]</scope>
    <source>
        <strain evidence="1 2">Texas</strain>
        <tissue evidence="1">Leg muscle</tissue>
    </source>
</reference>
<dbReference type="Proteomes" id="UP000198323">
    <property type="component" value="Unassembled WGS sequence"/>
</dbReference>
<dbReference type="AlphaFoldDB" id="A0A226NAK0"/>
<sequence>MECEHGQSSLFFWYFVGSGKLMTHMRVLTRHVFDTWLVKVCKQQEYRMGENRLTCVITIFSPLQAVLHFERQLLVSFWCFWRRRTAACLEEQEDLARARDHYRNVLLLNAFHLWKQNSQERKVE</sequence>
<keyword evidence="2" id="KW-1185">Reference proteome</keyword>